<evidence type="ECO:0000256" key="1">
    <source>
        <dbReference type="ARBA" id="ARBA00022649"/>
    </source>
</evidence>
<keyword evidence="5 6" id="KW-0238">DNA-binding</keyword>
<feature type="active site" description="Proton acceptor" evidence="6">
    <location>
        <position position="57"/>
    </location>
</feature>
<sequence length="218" mass="25178">MAYDYSANLNPQKALIWRIVHRDNIPWILDNGLHCGNSQVQAVNWINIGNPELIDKRAGHPVPVGTGGTLHDYVPFYFTPFSPMLMNIRSGRGGIKQRPNEEIVILVSSLRHVAAQNIPFVFTDSHAYYNLAKYYTDLNNLHRIDWPILQARDFRRDQDDLGKFERYQAEALIWKHCPISLLGGMICYNDGVRLQLEQWLSQRNLSMPVHARAGWYFS</sequence>
<evidence type="ECO:0000256" key="5">
    <source>
        <dbReference type="ARBA" id="ARBA00023125"/>
    </source>
</evidence>
<dbReference type="EMBL" id="CWJI01000002">
    <property type="protein sequence ID" value="CRY54707.1"/>
    <property type="molecule type" value="Genomic_DNA"/>
</dbReference>
<comment type="similarity">
    <text evidence="6">Belongs to the DarT ADP-ribosyltransferase family.</text>
</comment>
<name>A0A0H5LUW3_YERIN</name>
<comment type="catalytic activity">
    <reaction evidence="6">
        <text>a thymidine in DNA + NAD(+) = an N-(ADP-alpha-D-ribosyl)-thymidine in DNA + nicotinamide + H(+)</text>
        <dbReference type="Rhea" id="RHEA:71651"/>
        <dbReference type="Rhea" id="RHEA-COMP:13556"/>
        <dbReference type="Rhea" id="RHEA-COMP:18051"/>
        <dbReference type="ChEBI" id="CHEBI:15378"/>
        <dbReference type="ChEBI" id="CHEBI:17154"/>
        <dbReference type="ChEBI" id="CHEBI:57540"/>
        <dbReference type="ChEBI" id="CHEBI:137386"/>
        <dbReference type="ChEBI" id="CHEBI:191199"/>
    </reaction>
</comment>
<dbReference type="GO" id="GO:0016757">
    <property type="term" value="F:glycosyltransferase activity"/>
    <property type="evidence" value="ECO:0007669"/>
    <property type="project" value="UniProtKB-UniRule"/>
</dbReference>
<keyword evidence="4 6" id="KW-0548">Nucleotidyltransferase</keyword>
<evidence type="ECO:0000313" key="8">
    <source>
        <dbReference type="EMBL" id="CRY54707.1"/>
    </source>
</evidence>
<evidence type="ECO:0000256" key="4">
    <source>
        <dbReference type="ARBA" id="ARBA00022695"/>
    </source>
</evidence>
<evidence type="ECO:0000259" key="7">
    <source>
        <dbReference type="PROSITE" id="PS52018"/>
    </source>
</evidence>
<reference evidence="9" key="1">
    <citation type="submission" date="2015-03" db="EMBL/GenBank/DDBJ databases">
        <authorList>
            <consortium name="Pathogen Informatics"/>
        </authorList>
    </citation>
    <scope>NUCLEOTIDE SEQUENCE [LARGE SCALE GENOMIC DNA]</scope>
    <source>
        <strain evidence="9">R148</strain>
    </source>
</reference>
<organism evidence="8 9">
    <name type="scientific">Yersinia intermedia</name>
    <dbReference type="NCBI Taxonomy" id="631"/>
    <lineage>
        <taxon>Bacteria</taxon>
        <taxon>Pseudomonadati</taxon>
        <taxon>Pseudomonadota</taxon>
        <taxon>Gammaproteobacteria</taxon>
        <taxon>Enterobacterales</taxon>
        <taxon>Yersiniaceae</taxon>
        <taxon>Yersinia</taxon>
    </lineage>
</organism>
<evidence type="ECO:0000256" key="3">
    <source>
        <dbReference type="ARBA" id="ARBA00022679"/>
    </source>
</evidence>
<comment type="caution">
    <text evidence="6">Lacks conserved residue(s) required for the propagation of feature annotation.</text>
</comment>
<dbReference type="AlphaFoldDB" id="A0A0H5LUW3"/>
<accession>A0A0H5LUW3</accession>
<dbReference type="GO" id="GO:0003677">
    <property type="term" value="F:DNA binding"/>
    <property type="evidence" value="ECO:0007669"/>
    <property type="project" value="UniProtKB-UniRule"/>
</dbReference>
<dbReference type="Pfam" id="PF14487">
    <property type="entry name" value="DarT"/>
    <property type="match status" value="1"/>
</dbReference>
<feature type="domain" description="DarT" evidence="7">
    <location>
        <begin position="14"/>
        <end position="217"/>
    </location>
</feature>
<evidence type="ECO:0000313" key="9">
    <source>
        <dbReference type="Proteomes" id="UP000043316"/>
    </source>
</evidence>
<evidence type="ECO:0000256" key="2">
    <source>
        <dbReference type="ARBA" id="ARBA00022676"/>
    </source>
</evidence>
<gene>
    <name evidence="8" type="ORF">ERS008476_01660</name>
</gene>
<keyword evidence="2 6" id="KW-0328">Glycosyltransferase</keyword>
<feature type="binding site" evidence="6">
    <location>
        <begin position="18"/>
        <end position="20"/>
    </location>
    <ligand>
        <name>NAD(+)</name>
        <dbReference type="ChEBI" id="CHEBI:57540"/>
    </ligand>
</feature>
<keyword evidence="1 6" id="KW-1277">Toxin-antitoxin system</keyword>
<dbReference type="InterPro" id="IPR029494">
    <property type="entry name" value="DarT"/>
</dbReference>
<dbReference type="GO" id="GO:0016779">
    <property type="term" value="F:nucleotidyltransferase activity"/>
    <property type="evidence" value="ECO:0007669"/>
    <property type="project" value="UniProtKB-UniRule"/>
</dbReference>
<dbReference type="PROSITE" id="PS52018">
    <property type="entry name" value="DART"/>
    <property type="match status" value="1"/>
</dbReference>
<evidence type="ECO:0000256" key="6">
    <source>
        <dbReference type="PROSITE-ProRule" id="PRU01362"/>
    </source>
</evidence>
<protein>
    <recommendedName>
        <fullName evidence="7">DarT domain-containing protein</fullName>
    </recommendedName>
</protein>
<proteinExistence type="inferred from homology"/>
<dbReference type="Proteomes" id="UP000043316">
    <property type="component" value="Unassembled WGS sequence"/>
</dbReference>
<dbReference type="RefSeq" id="WP_053009337.1">
    <property type="nucleotide sequence ID" value="NZ_CWJI01000002.1"/>
</dbReference>
<keyword evidence="3 6" id="KW-0808">Transferase</keyword>
<feature type="binding site" evidence="6">
    <location>
        <position position="57"/>
    </location>
    <ligand>
        <name>NAD(+)</name>
        <dbReference type="ChEBI" id="CHEBI:57540"/>
    </ligand>
</feature>
<feature type="active site" evidence="6">
    <location>
        <position position="170"/>
    </location>
</feature>